<proteinExistence type="predicted"/>
<keyword evidence="3" id="KW-1003">Cell membrane</keyword>
<evidence type="ECO:0000313" key="10">
    <source>
        <dbReference type="Proteomes" id="UP000317990"/>
    </source>
</evidence>
<accession>A0A524RL83</accession>
<dbReference type="InterPro" id="IPR003838">
    <property type="entry name" value="ABC3_permease_C"/>
</dbReference>
<evidence type="ECO:0000256" key="1">
    <source>
        <dbReference type="ARBA" id="ARBA00004651"/>
    </source>
</evidence>
<dbReference type="PANTHER" id="PTHR43738:SF1">
    <property type="entry name" value="HEMIN TRANSPORT SYSTEM PERMEASE PROTEIN HRTB-RELATED"/>
    <property type="match status" value="1"/>
</dbReference>
<keyword evidence="4 7" id="KW-0812">Transmembrane</keyword>
<dbReference type="Proteomes" id="UP000317990">
    <property type="component" value="Unassembled WGS sequence"/>
</dbReference>
<evidence type="ECO:0000256" key="2">
    <source>
        <dbReference type="ARBA" id="ARBA00022448"/>
    </source>
</evidence>
<evidence type="ECO:0000256" key="3">
    <source>
        <dbReference type="ARBA" id="ARBA00022475"/>
    </source>
</evidence>
<feature type="transmembrane region" description="Helical" evidence="7">
    <location>
        <begin position="364"/>
        <end position="387"/>
    </location>
</feature>
<dbReference type="Pfam" id="PF02687">
    <property type="entry name" value="FtsX"/>
    <property type="match status" value="1"/>
</dbReference>
<dbReference type="PANTHER" id="PTHR43738">
    <property type="entry name" value="ABC TRANSPORTER, MEMBRANE PROTEIN"/>
    <property type="match status" value="1"/>
</dbReference>
<organism evidence="9 10">
    <name type="scientific">Aphanocapsa feldmannii 277cV</name>
    <dbReference type="NCBI Taxonomy" id="2507553"/>
    <lineage>
        <taxon>Bacteria</taxon>
        <taxon>Bacillati</taxon>
        <taxon>Cyanobacteriota</taxon>
        <taxon>Cyanophyceae</taxon>
        <taxon>Oscillatoriophycideae</taxon>
        <taxon>Chroococcales</taxon>
        <taxon>Microcystaceae</taxon>
        <taxon>Aphanocapsa</taxon>
    </lineage>
</organism>
<comment type="subcellular location">
    <subcellularLocation>
        <location evidence="1">Cell membrane</location>
        <topology evidence="1">Multi-pass membrane protein</topology>
    </subcellularLocation>
</comment>
<dbReference type="AlphaFoldDB" id="A0A524RL83"/>
<dbReference type="NCBIfam" id="TIGR01185">
    <property type="entry name" value="devC"/>
    <property type="match status" value="1"/>
</dbReference>
<protein>
    <submittedName>
        <fullName evidence="9">FtsX-like permease family protein</fullName>
    </submittedName>
</protein>
<keyword evidence="2" id="KW-0813">Transport</keyword>
<feature type="transmembrane region" description="Helical" evidence="7">
    <location>
        <begin position="29"/>
        <end position="49"/>
    </location>
</feature>
<feature type="transmembrane region" description="Helical" evidence="7">
    <location>
        <begin position="276"/>
        <end position="299"/>
    </location>
</feature>
<feature type="domain" description="ABC3 transporter permease C-terminal" evidence="8">
    <location>
        <begin position="284"/>
        <end position="391"/>
    </location>
</feature>
<evidence type="ECO:0000256" key="4">
    <source>
        <dbReference type="ARBA" id="ARBA00022692"/>
    </source>
</evidence>
<evidence type="ECO:0000313" key="9">
    <source>
        <dbReference type="EMBL" id="TGG90824.1"/>
    </source>
</evidence>
<name>A0A524RL83_9CHRO</name>
<keyword evidence="6 7" id="KW-0472">Membrane</keyword>
<comment type="caution">
    <text evidence="9">The sequence shown here is derived from an EMBL/GenBank/DDBJ whole genome shotgun (WGS) entry which is preliminary data.</text>
</comment>
<evidence type="ECO:0000256" key="5">
    <source>
        <dbReference type="ARBA" id="ARBA00022989"/>
    </source>
</evidence>
<dbReference type="InterPro" id="IPR005891">
    <property type="entry name" value="DevC"/>
</dbReference>
<evidence type="ECO:0000256" key="7">
    <source>
        <dbReference type="SAM" id="Phobius"/>
    </source>
</evidence>
<dbReference type="InterPro" id="IPR051125">
    <property type="entry name" value="ABC-4/HrtB_transporter"/>
</dbReference>
<dbReference type="EMBL" id="SRMO01000084">
    <property type="protein sequence ID" value="TGG90824.1"/>
    <property type="molecule type" value="Genomic_DNA"/>
</dbReference>
<dbReference type="PIRSF" id="PIRSF031773">
    <property type="entry name" value="DevC"/>
    <property type="match status" value="1"/>
</dbReference>
<keyword evidence="5 7" id="KW-1133">Transmembrane helix</keyword>
<evidence type="ECO:0000259" key="8">
    <source>
        <dbReference type="Pfam" id="PF02687"/>
    </source>
</evidence>
<gene>
    <name evidence="9" type="ORF">ERJ67_08810</name>
</gene>
<dbReference type="GO" id="GO:0005886">
    <property type="term" value="C:plasma membrane"/>
    <property type="evidence" value="ECO:0007669"/>
    <property type="project" value="UniProtKB-SubCell"/>
</dbReference>
<feature type="transmembrane region" description="Helical" evidence="7">
    <location>
        <begin position="331"/>
        <end position="352"/>
    </location>
</feature>
<reference evidence="9 10" key="1">
    <citation type="journal article" date="2019" name="mSystems">
        <title>Life at home and on the roam: Genomic adaptions reflect the dual lifestyle of an intracellular, facultative symbiont.</title>
        <authorList>
            <person name="Burgsdorf I."/>
        </authorList>
    </citation>
    <scope>NUCLEOTIDE SEQUENCE [LARGE SCALE GENOMIC DNA]</scope>
    <source>
        <strain evidence="9">277cV</strain>
    </source>
</reference>
<evidence type="ECO:0000256" key="6">
    <source>
        <dbReference type="ARBA" id="ARBA00023136"/>
    </source>
</evidence>
<sequence length="399" mass="44103">MLPERLLHLWQRRRVPLAWMLLTRQPVRLAVALAGISFAGVLMFLQLGFRDALFEASITIHRLFDADVVLISPRSTSSNAMQAFPRRRLYQAAGWQEVASVAPVRWNFVQWKNPETGKPRSLLALGFDPADSVLLLPELETMQPKLRLGNRVLYDRLSRKEFGPVPEWFEQGREVRAQVGDVEVKVEGLVRMGASFSADGNLITSDRTFAKFRNSRGGVGTTNGSIELGLLRLHPGADAEALVRQMQAVLPPDVRPLTKDQFLAFEQNYWKSSTSIGFIFTLGAAMGVVVGSVIVYQILFSDVSDHLAEYATLKAMGYSHGSLVGVVMREALLLALLGYFPSWVAGLGLYALTRSQTMIPIAMTQAMATTVFCLILGMCTASGLLAMRKLNQADPAEIF</sequence>